<feature type="chain" id="PRO_5021351634" evidence="1">
    <location>
        <begin position="19"/>
        <end position="230"/>
    </location>
</feature>
<proteinExistence type="predicted"/>
<dbReference type="Gene3D" id="3.20.20.80">
    <property type="entry name" value="Glycosidases"/>
    <property type="match status" value="1"/>
</dbReference>
<gene>
    <name evidence="2" type="ORF">EVJ58_g4069</name>
</gene>
<dbReference type="EMBL" id="SEKV01000180">
    <property type="protein sequence ID" value="TFY62119.1"/>
    <property type="molecule type" value="Genomic_DNA"/>
</dbReference>
<evidence type="ECO:0000256" key="1">
    <source>
        <dbReference type="SAM" id="SignalP"/>
    </source>
</evidence>
<evidence type="ECO:0000313" key="3">
    <source>
        <dbReference type="Proteomes" id="UP000298390"/>
    </source>
</evidence>
<dbReference type="SUPFAM" id="SSF51445">
    <property type="entry name" value="(Trans)glycosidases"/>
    <property type="match status" value="1"/>
</dbReference>
<dbReference type="InterPro" id="IPR039743">
    <property type="entry name" value="6GAL/EXGAL"/>
</dbReference>
<feature type="signal peptide" evidence="1">
    <location>
        <begin position="1"/>
        <end position="18"/>
    </location>
</feature>
<dbReference type="InterPro" id="IPR017853">
    <property type="entry name" value="GH"/>
</dbReference>
<accession>A0A4Y9YMB0</accession>
<dbReference type="PANTHER" id="PTHR42767:SF1">
    <property type="entry name" value="ENDO-BETA-1,6-GALACTANASE-LIKE DOMAIN-CONTAINING PROTEIN"/>
    <property type="match status" value="1"/>
</dbReference>
<keyword evidence="1" id="KW-0732">Signal</keyword>
<dbReference type="PANTHER" id="PTHR42767">
    <property type="entry name" value="ENDO-BETA-1,6-GALACTANASE"/>
    <property type="match status" value="1"/>
</dbReference>
<sequence>MLLRGLCVAPLMLSGAYTAQITTTTRESINGIGASGAWWVNDVALFPAEVRQNISELLLNQNSVVWVLALGDRAPETPYISDDVYNWSADAADTFFLKEAACHGIPIITLFVNSAPTAMTNNSENCGGTLITERILAYVQYLADVISYWKTQGVDIAHVSSMKQVSALVCLRNFRADLPASHASEPDNNFDDGDPTTLCAQEGMQVVPEQRAELVMTLAAILKAAVRTST</sequence>
<dbReference type="GO" id="GO:0004553">
    <property type="term" value="F:hydrolase activity, hydrolyzing O-glycosyl compounds"/>
    <property type="evidence" value="ECO:0007669"/>
    <property type="project" value="InterPro"/>
</dbReference>
<reference evidence="2 3" key="1">
    <citation type="submission" date="2019-01" db="EMBL/GenBank/DDBJ databases">
        <title>Genome sequencing of the rare red list fungi Fomitopsis rosea.</title>
        <authorList>
            <person name="Buettner E."/>
            <person name="Kellner H."/>
        </authorList>
    </citation>
    <scope>NUCLEOTIDE SEQUENCE [LARGE SCALE GENOMIC DNA]</scope>
    <source>
        <strain evidence="2 3">DSM 105464</strain>
    </source>
</reference>
<dbReference type="Proteomes" id="UP000298390">
    <property type="component" value="Unassembled WGS sequence"/>
</dbReference>
<comment type="caution">
    <text evidence="2">The sequence shown here is derived from an EMBL/GenBank/DDBJ whole genome shotgun (WGS) entry which is preliminary data.</text>
</comment>
<protein>
    <submittedName>
        <fullName evidence="2">Uncharacterized protein</fullName>
    </submittedName>
</protein>
<dbReference type="AlphaFoldDB" id="A0A4Y9YMB0"/>
<organism evidence="2 3">
    <name type="scientific">Rhodofomes roseus</name>
    <dbReference type="NCBI Taxonomy" id="34475"/>
    <lineage>
        <taxon>Eukaryota</taxon>
        <taxon>Fungi</taxon>
        <taxon>Dikarya</taxon>
        <taxon>Basidiomycota</taxon>
        <taxon>Agaricomycotina</taxon>
        <taxon>Agaricomycetes</taxon>
        <taxon>Polyporales</taxon>
        <taxon>Rhodofomes</taxon>
    </lineage>
</organism>
<name>A0A4Y9YMB0_9APHY</name>
<evidence type="ECO:0000313" key="2">
    <source>
        <dbReference type="EMBL" id="TFY62119.1"/>
    </source>
</evidence>